<sequence length="56" mass="5998">MEDPQPCYRDGVENAPGAIIIDRCKETNAASGRCADAMCKGCLNNGMWSASFECVP</sequence>
<dbReference type="AlphaFoldDB" id="F6FZG9"/>
<organism evidence="1 2">
    <name type="scientific">Ralstonia solanacearum (strain Po82)</name>
    <dbReference type="NCBI Taxonomy" id="1031711"/>
    <lineage>
        <taxon>Bacteria</taxon>
        <taxon>Pseudomonadati</taxon>
        <taxon>Pseudomonadota</taxon>
        <taxon>Betaproteobacteria</taxon>
        <taxon>Burkholderiales</taxon>
        <taxon>Burkholderiaceae</taxon>
        <taxon>Ralstonia</taxon>
        <taxon>Ralstonia solanacearum species complex</taxon>
    </lineage>
</organism>
<accession>F6FZG9</accession>
<dbReference type="PATRIC" id="fig|1031711.3.peg.1213"/>
<name>F6FZG9_RALS8</name>
<protein>
    <submittedName>
        <fullName evidence="1">Uncharacterized protein</fullName>
    </submittedName>
</protein>
<evidence type="ECO:0000313" key="2">
    <source>
        <dbReference type="Proteomes" id="UP000007953"/>
    </source>
</evidence>
<dbReference type="Proteomes" id="UP000007953">
    <property type="component" value="Chromosome"/>
</dbReference>
<dbReference type="HOGENOM" id="CLU_3011064_0_0_4"/>
<gene>
    <name evidence="1" type="ordered locus">RSPO_c01236</name>
</gene>
<proteinExistence type="predicted"/>
<reference evidence="1 2" key="1">
    <citation type="journal article" date="2011" name="J. Bacteriol.">
        <title>Complete genome sequence of the plant pathogen Ralstonia solanacearum strain Po82.</title>
        <authorList>
            <person name="Xu J."/>
            <person name="Zheng H.J."/>
            <person name="Liu L."/>
            <person name="Pan Z.C."/>
            <person name="Prior P."/>
            <person name="Tang B."/>
            <person name="Xu J.S."/>
            <person name="Zhang H."/>
            <person name="Tian Q."/>
            <person name="Zhang L.Q."/>
            <person name="Feng J."/>
        </authorList>
    </citation>
    <scope>NUCLEOTIDE SEQUENCE [LARGE SCALE GENOMIC DNA]</scope>
    <source>
        <strain evidence="1 2">Po82</strain>
    </source>
</reference>
<evidence type="ECO:0000313" key="1">
    <source>
        <dbReference type="EMBL" id="AEG68537.1"/>
    </source>
</evidence>
<dbReference type="KEGG" id="rsn:RSPO_c01236"/>
<dbReference type="EMBL" id="CP002819">
    <property type="protein sequence ID" value="AEG68537.1"/>
    <property type="molecule type" value="Genomic_DNA"/>
</dbReference>